<evidence type="ECO:0000313" key="1">
    <source>
        <dbReference type="EMBL" id="OMJ28387.1"/>
    </source>
</evidence>
<dbReference type="AlphaFoldDB" id="A0A1R1YN93"/>
<proteinExistence type="predicted"/>
<evidence type="ECO:0000313" key="2">
    <source>
        <dbReference type="Proteomes" id="UP000187429"/>
    </source>
</evidence>
<comment type="caution">
    <text evidence="1">The sequence shown here is derived from an EMBL/GenBank/DDBJ whole genome shotgun (WGS) entry which is preliminary data.</text>
</comment>
<gene>
    <name evidence="1" type="ORF">AYI69_g2136</name>
</gene>
<organism evidence="1 2">
    <name type="scientific">Smittium culicis</name>
    <dbReference type="NCBI Taxonomy" id="133412"/>
    <lineage>
        <taxon>Eukaryota</taxon>
        <taxon>Fungi</taxon>
        <taxon>Fungi incertae sedis</taxon>
        <taxon>Zoopagomycota</taxon>
        <taxon>Kickxellomycotina</taxon>
        <taxon>Harpellomycetes</taxon>
        <taxon>Harpellales</taxon>
        <taxon>Legeriomycetaceae</taxon>
        <taxon>Smittium</taxon>
    </lineage>
</organism>
<accession>A0A1R1YN93</accession>
<reference evidence="2" key="1">
    <citation type="submission" date="2017-01" db="EMBL/GenBank/DDBJ databases">
        <authorList>
            <person name="Wang Y."/>
            <person name="White M."/>
            <person name="Kvist S."/>
            <person name="Moncalvo J.-M."/>
        </authorList>
    </citation>
    <scope>NUCLEOTIDE SEQUENCE [LARGE SCALE GENOMIC DNA]</scope>
    <source>
        <strain evidence="2">ID-206-W2</strain>
    </source>
</reference>
<dbReference type="Gene3D" id="3.40.50.2000">
    <property type="entry name" value="Glycogen Phosphorylase B"/>
    <property type="match status" value="1"/>
</dbReference>
<dbReference type="Proteomes" id="UP000187429">
    <property type="component" value="Unassembled WGS sequence"/>
</dbReference>
<dbReference type="EMBL" id="LSSM01000609">
    <property type="protein sequence ID" value="OMJ28387.1"/>
    <property type="molecule type" value="Genomic_DNA"/>
</dbReference>
<dbReference type="OrthoDB" id="755951at2759"/>
<name>A0A1R1YN93_9FUNG</name>
<protein>
    <submittedName>
        <fullName evidence="1">Uncharacterized protein</fullName>
    </submittedName>
</protein>
<sequence>MTYPDSSCADGNKRIISVTHFLPYYAIATNEDEEIVWKLEKRKGHSAMYAGIRSLKKSETKDSTISIVAGCIGNYIDSNNEEQDSFLLSEKNKNSLREILWLNDRMIPVFMDETTAANHYEGYCKQGTFIITSI</sequence>
<keyword evidence="2" id="KW-1185">Reference proteome</keyword>